<keyword evidence="2" id="KW-1185">Reference proteome</keyword>
<accession>A0AAV5V7V4</accession>
<feature type="non-terminal residue" evidence="1">
    <location>
        <position position="1"/>
    </location>
</feature>
<protein>
    <submittedName>
        <fullName evidence="1">Uncharacterized protein</fullName>
    </submittedName>
</protein>
<sequence>REKRKKEKEEEDRKKDEKSKFRNLCLEALNKTTSTVTRIYKDDDDETQLRILYEGLTEVLARVNIGVNDAAVRGERIKKRQGQRGQSLLNRETRGMIKKRKRDEMERPIGFDQRPPEEISICGYCRKSVPPTEETEDGNDTWVACSNELCGLFYHEFCCPLETHCMACRNGIMIYKEIE</sequence>
<evidence type="ECO:0000313" key="1">
    <source>
        <dbReference type="EMBL" id="GMT13989.1"/>
    </source>
</evidence>
<reference evidence="1" key="1">
    <citation type="submission" date="2023-10" db="EMBL/GenBank/DDBJ databases">
        <title>Genome assembly of Pristionchus species.</title>
        <authorList>
            <person name="Yoshida K."/>
            <person name="Sommer R.J."/>
        </authorList>
    </citation>
    <scope>NUCLEOTIDE SEQUENCE</scope>
    <source>
        <strain evidence="1">RS5133</strain>
    </source>
</reference>
<comment type="caution">
    <text evidence="1">The sequence shown here is derived from an EMBL/GenBank/DDBJ whole genome shotgun (WGS) entry which is preliminary data.</text>
</comment>
<gene>
    <name evidence="1" type="ORF">PFISCL1PPCAC_5286</name>
</gene>
<dbReference type="SUPFAM" id="SSF57903">
    <property type="entry name" value="FYVE/PHD zinc finger"/>
    <property type="match status" value="1"/>
</dbReference>
<organism evidence="1 2">
    <name type="scientific">Pristionchus fissidentatus</name>
    <dbReference type="NCBI Taxonomy" id="1538716"/>
    <lineage>
        <taxon>Eukaryota</taxon>
        <taxon>Metazoa</taxon>
        <taxon>Ecdysozoa</taxon>
        <taxon>Nematoda</taxon>
        <taxon>Chromadorea</taxon>
        <taxon>Rhabditida</taxon>
        <taxon>Rhabditina</taxon>
        <taxon>Diplogasteromorpha</taxon>
        <taxon>Diplogasteroidea</taxon>
        <taxon>Neodiplogasteridae</taxon>
        <taxon>Pristionchus</taxon>
    </lineage>
</organism>
<dbReference type="Proteomes" id="UP001432322">
    <property type="component" value="Unassembled WGS sequence"/>
</dbReference>
<name>A0AAV5V7V4_9BILA</name>
<dbReference type="InterPro" id="IPR011011">
    <property type="entry name" value="Znf_FYVE_PHD"/>
</dbReference>
<evidence type="ECO:0000313" key="2">
    <source>
        <dbReference type="Proteomes" id="UP001432322"/>
    </source>
</evidence>
<dbReference type="AlphaFoldDB" id="A0AAV5V7V4"/>
<proteinExistence type="predicted"/>
<dbReference type="EMBL" id="BTSY01000002">
    <property type="protein sequence ID" value="GMT13989.1"/>
    <property type="molecule type" value="Genomic_DNA"/>
</dbReference>